<dbReference type="InterPro" id="IPR027417">
    <property type="entry name" value="P-loop_NTPase"/>
</dbReference>
<dbReference type="GO" id="GO:0004798">
    <property type="term" value="F:dTMP kinase activity"/>
    <property type="evidence" value="ECO:0007669"/>
    <property type="project" value="TreeGrafter"/>
</dbReference>
<dbReference type="GO" id="GO:0005524">
    <property type="term" value="F:ATP binding"/>
    <property type="evidence" value="ECO:0007669"/>
    <property type="project" value="UniProtKB-KW"/>
</dbReference>
<dbReference type="EMBL" id="GECU01029847">
    <property type="protein sequence ID" value="JAS77859.1"/>
    <property type="molecule type" value="Transcribed_RNA"/>
</dbReference>
<evidence type="ECO:0000256" key="4">
    <source>
        <dbReference type="SAM" id="SignalP"/>
    </source>
</evidence>
<keyword evidence="2" id="KW-0067">ATP-binding</keyword>
<organism evidence="5">
    <name type="scientific">Homalodisca liturata</name>
    <dbReference type="NCBI Taxonomy" id="320908"/>
    <lineage>
        <taxon>Eukaryota</taxon>
        <taxon>Metazoa</taxon>
        <taxon>Ecdysozoa</taxon>
        <taxon>Arthropoda</taxon>
        <taxon>Hexapoda</taxon>
        <taxon>Insecta</taxon>
        <taxon>Pterygota</taxon>
        <taxon>Neoptera</taxon>
        <taxon>Paraneoptera</taxon>
        <taxon>Hemiptera</taxon>
        <taxon>Auchenorrhyncha</taxon>
        <taxon>Membracoidea</taxon>
        <taxon>Cicadellidae</taxon>
        <taxon>Cicadellinae</taxon>
        <taxon>Proconiini</taxon>
        <taxon>Homalodisca</taxon>
    </lineage>
</organism>
<dbReference type="GO" id="GO:0006235">
    <property type="term" value="P:dTTP biosynthetic process"/>
    <property type="evidence" value="ECO:0007669"/>
    <property type="project" value="TreeGrafter"/>
</dbReference>
<name>A0A1B6HT80_9HEMI</name>
<proteinExistence type="predicted"/>
<dbReference type="GO" id="GO:0004550">
    <property type="term" value="F:nucleoside diphosphate kinase activity"/>
    <property type="evidence" value="ECO:0007669"/>
    <property type="project" value="TreeGrafter"/>
</dbReference>
<evidence type="ECO:0000313" key="5">
    <source>
        <dbReference type="EMBL" id="JAS77859.1"/>
    </source>
</evidence>
<feature type="compositionally biased region" description="Acidic residues" evidence="3">
    <location>
        <begin position="26"/>
        <end position="36"/>
    </location>
</feature>
<dbReference type="SUPFAM" id="SSF52540">
    <property type="entry name" value="P-loop containing nucleoside triphosphate hydrolases"/>
    <property type="match status" value="1"/>
</dbReference>
<evidence type="ECO:0008006" key="6">
    <source>
        <dbReference type="Google" id="ProtNLM"/>
    </source>
</evidence>
<dbReference type="PANTHER" id="PTHR10344">
    <property type="entry name" value="THYMIDYLATE KINASE"/>
    <property type="match status" value="1"/>
</dbReference>
<evidence type="ECO:0000256" key="3">
    <source>
        <dbReference type="SAM" id="MobiDB-lite"/>
    </source>
</evidence>
<dbReference type="AlphaFoldDB" id="A0A1B6HT80"/>
<reference evidence="5" key="1">
    <citation type="submission" date="2015-11" db="EMBL/GenBank/DDBJ databases">
        <title>De novo transcriptome assembly of four potential Pierce s Disease insect vectors from Arizona vineyards.</title>
        <authorList>
            <person name="Tassone E.E."/>
        </authorList>
    </citation>
    <scope>NUCLEOTIDE SEQUENCE</scope>
</reference>
<evidence type="ECO:0000256" key="1">
    <source>
        <dbReference type="ARBA" id="ARBA00022741"/>
    </source>
</evidence>
<dbReference type="GO" id="GO:0005739">
    <property type="term" value="C:mitochondrion"/>
    <property type="evidence" value="ECO:0007669"/>
    <property type="project" value="TreeGrafter"/>
</dbReference>
<dbReference type="PANTHER" id="PTHR10344:SF4">
    <property type="entry name" value="UMP-CMP KINASE 2, MITOCHONDRIAL"/>
    <property type="match status" value="1"/>
</dbReference>
<dbReference type="GO" id="GO:0006233">
    <property type="term" value="P:dTDP biosynthetic process"/>
    <property type="evidence" value="ECO:0007669"/>
    <property type="project" value="TreeGrafter"/>
</dbReference>
<keyword evidence="4" id="KW-0732">Signal</keyword>
<accession>A0A1B6HT80</accession>
<feature type="region of interest" description="Disordered" evidence="3">
    <location>
        <begin position="26"/>
        <end position="60"/>
    </location>
</feature>
<sequence>MPQTLITLIFTLLLSTIVCNAITTSEEYEEGDEGDNDPPQQSSEEEEPILYHEEDITEAPKTPEREKFLKRVQGHGIYHSLQSILETLDQDEYRDKKEVRQLISSYQNDCSDGHIDVPPKYNKTGLWPFIVIEGVQTSGKLTVSRRVTEILQADFLTTPPDCLFHLRPTFEALNGTLRSLYYSLCMYALANQAMKRLRIRAVVANRYWHSQAAFGLAVAEISENMQLPPDSILYKWPEDLLKPDLSFYLQYSHNKPGPKAPSNVKAMTRKFRDRMGIHFTRMREPVLSEVFEQRSYQQTGRVLKITEEKYPKKFPFITTKELSFRKPT</sequence>
<gene>
    <name evidence="5" type="ORF">g.6515</name>
</gene>
<dbReference type="Gene3D" id="3.40.50.300">
    <property type="entry name" value="P-loop containing nucleotide triphosphate hydrolases"/>
    <property type="match status" value="1"/>
</dbReference>
<dbReference type="GO" id="GO:0006227">
    <property type="term" value="P:dUDP biosynthetic process"/>
    <property type="evidence" value="ECO:0007669"/>
    <property type="project" value="TreeGrafter"/>
</dbReference>
<feature type="signal peptide" evidence="4">
    <location>
        <begin position="1"/>
        <end position="21"/>
    </location>
</feature>
<feature type="chain" id="PRO_5008584673" description="Thymidylate kinase-like domain-containing protein" evidence="4">
    <location>
        <begin position="22"/>
        <end position="328"/>
    </location>
</feature>
<keyword evidence="1" id="KW-0547">Nucleotide-binding</keyword>
<evidence type="ECO:0000256" key="2">
    <source>
        <dbReference type="ARBA" id="ARBA00022840"/>
    </source>
</evidence>
<protein>
    <recommendedName>
        <fullName evidence="6">Thymidylate kinase-like domain-containing protein</fullName>
    </recommendedName>
</protein>